<evidence type="ECO:0000256" key="6">
    <source>
        <dbReference type="ARBA" id="ARBA00022801"/>
    </source>
</evidence>
<dbReference type="PANTHER" id="PTHR11963:SF23">
    <property type="entry name" value="CYTOSOL AMINOPEPTIDASE"/>
    <property type="match status" value="1"/>
</dbReference>
<dbReference type="GO" id="GO:0030145">
    <property type="term" value="F:manganese ion binding"/>
    <property type="evidence" value="ECO:0007669"/>
    <property type="project" value="UniProtKB-UniRule"/>
</dbReference>
<dbReference type="Gene3D" id="3.40.220.10">
    <property type="entry name" value="Leucine Aminopeptidase, subunit E, domain 1"/>
    <property type="match status" value="1"/>
</dbReference>
<dbReference type="GO" id="GO:0005737">
    <property type="term" value="C:cytoplasm"/>
    <property type="evidence" value="ECO:0007669"/>
    <property type="project" value="UniProtKB-SubCell"/>
</dbReference>
<dbReference type="InterPro" id="IPR043472">
    <property type="entry name" value="Macro_dom-like"/>
</dbReference>
<feature type="binding site" evidence="8">
    <location>
        <position position="254"/>
    </location>
    <ligand>
        <name>Mn(2+)</name>
        <dbReference type="ChEBI" id="CHEBI:29035"/>
        <label>2</label>
    </ligand>
</feature>
<gene>
    <name evidence="8" type="primary">pepA</name>
    <name evidence="10" type="ORF">SAMN04489812_1019</name>
</gene>
<feature type="binding site" evidence="8">
    <location>
        <position position="333"/>
    </location>
    <ligand>
        <name>Mn(2+)</name>
        <dbReference type="ChEBI" id="CHEBI:29035"/>
        <label>1</label>
    </ligand>
</feature>
<keyword evidence="8" id="KW-0464">Manganese</keyword>
<comment type="catalytic activity">
    <reaction evidence="1 8">
        <text>Release of an N-terminal amino acid, Xaa-|-Yaa-, in which Xaa is preferably Leu, but may be other amino acids including Pro although not Arg or Lys, and Yaa may be Pro. Amino acid amides and methyl esters are also readily hydrolyzed, but rates on arylamides are exceedingly low.</text>
        <dbReference type="EC" id="3.4.11.1"/>
    </reaction>
</comment>
<evidence type="ECO:0000313" key="11">
    <source>
        <dbReference type="Proteomes" id="UP000199103"/>
    </source>
</evidence>
<dbReference type="AlphaFoldDB" id="A0A1H1PTR1"/>
<organism evidence="10 11">
    <name type="scientific">Microlunatus soli</name>
    <dbReference type="NCBI Taxonomy" id="630515"/>
    <lineage>
        <taxon>Bacteria</taxon>
        <taxon>Bacillati</taxon>
        <taxon>Actinomycetota</taxon>
        <taxon>Actinomycetes</taxon>
        <taxon>Propionibacteriales</taxon>
        <taxon>Propionibacteriaceae</taxon>
        <taxon>Microlunatus</taxon>
    </lineage>
</organism>
<evidence type="ECO:0000259" key="9">
    <source>
        <dbReference type="PROSITE" id="PS00631"/>
    </source>
</evidence>
<dbReference type="InterPro" id="IPR008283">
    <property type="entry name" value="Peptidase_M17_N"/>
</dbReference>
<dbReference type="GO" id="GO:0006508">
    <property type="term" value="P:proteolysis"/>
    <property type="evidence" value="ECO:0007669"/>
    <property type="project" value="UniProtKB-KW"/>
</dbReference>
<dbReference type="InterPro" id="IPR023042">
    <property type="entry name" value="Peptidase_M17_leu_NH2_pept"/>
</dbReference>
<dbReference type="InterPro" id="IPR000819">
    <property type="entry name" value="Peptidase_M17_C"/>
</dbReference>
<evidence type="ECO:0000256" key="2">
    <source>
        <dbReference type="ARBA" id="ARBA00000967"/>
    </source>
</evidence>
<comment type="subcellular location">
    <subcellularLocation>
        <location evidence="8">Cytoplasm</location>
    </subcellularLocation>
</comment>
<feature type="binding site" evidence="8">
    <location>
        <position position="333"/>
    </location>
    <ligand>
        <name>Mn(2+)</name>
        <dbReference type="ChEBI" id="CHEBI:29035"/>
        <label>2</label>
    </ligand>
</feature>
<evidence type="ECO:0000256" key="7">
    <source>
        <dbReference type="ARBA" id="ARBA00049972"/>
    </source>
</evidence>
<evidence type="ECO:0000256" key="1">
    <source>
        <dbReference type="ARBA" id="ARBA00000135"/>
    </source>
</evidence>
<comment type="similarity">
    <text evidence="3 8">Belongs to the peptidase M17 family.</text>
</comment>
<keyword evidence="6 8" id="KW-0378">Hydrolase</keyword>
<dbReference type="PRINTS" id="PR00481">
    <property type="entry name" value="LAMNOPPTDASE"/>
</dbReference>
<dbReference type="EMBL" id="LT629772">
    <property type="protein sequence ID" value="SDS14550.1"/>
    <property type="molecule type" value="Genomic_DNA"/>
</dbReference>
<evidence type="ECO:0000256" key="5">
    <source>
        <dbReference type="ARBA" id="ARBA00022670"/>
    </source>
</evidence>
<dbReference type="SUPFAM" id="SSF53187">
    <property type="entry name" value="Zn-dependent exopeptidases"/>
    <property type="match status" value="1"/>
</dbReference>
<feature type="binding site" evidence="8">
    <location>
        <position position="249"/>
    </location>
    <ligand>
        <name>Mn(2+)</name>
        <dbReference type="ChEBI" id="CHEBI:29035"/>
        <label>2</label>
    </ligand>
</feature>
<dbReference type="Pfam" id="PF02789">
    <property type="entry name" value="Peptidase_M17_N"/>
    <property type="match status" value="1"/>
</dbReference>
<keyword evidence="5 8" id="KW-0645">Protease</keyword>
<reference evidence="10 11" key="1">
    <citation type="submission" date="2016-10" db="EMBL/GenBank/DDBJ databases">
        <authorList>
            <person name="de Groot N.N."/>
        </authorList>
    </citation>
    <scope>NUCLEOTIDE SEQUENCE [LARGE SCALE GENOMIC DNA]</scope>
    <source>
        <strain evidence="10 11">DSM 21800</strain>
    </source>
</reference>
<keyword evidence="8" id="KW-0963">Cytoplasm</keyword>
<evidence type="ECO:0000256" key="3">
    <source>
        <dbReference type="ARBA" id="ARBA00009528"/>
    </source>
</evidence>
<feature type="binding site" evidence="8">
    <location>
        <position position="331"/>
    </location>
    <ligand>
        <name>Mn(2+)</name>
        <dbReference type="ChEBI" id="CHEBI:29035"/>
        <label>1</label>
    </ligand>
</feature>
<feature type="active site" evidence="8">
    <location>
        <position position="335"/>
    </location>
</feature>
<keyword evidence="8" id="KW-0479">Metal-binding</keyword>
<dbReference type="GO" id="GO:0070006">
    <property type="term" value="F:metalloaminopeptidase activity"/>
    <property type="evidence" value="ECO:0007669"/>
    <property type="project" value="InterPro"/>
</dbReference>
<comment type="function">
    <text evidence="7 8">Presumably involved in the processing and regular turnover of intracellular proteins. Catalyzes the removal of unsubstituted N-terminal amino acids from various peptides.</text>
</comment>
<dbReference type="EC" id="3.4.11.1" evidence="8"/>
<dbReference type="EC" id="3.4.11.10" evidence="8"/>
<comment type="catalytic activity">
    <reaction evidence="2 8">
        <text>Release of an N-terminal amino acid, preferentially leucine, but not glutamic or aspartic acids.</text>
        <dbReference type="EC" id="3.4.11.10"/>
    </reaction>
</comment>
<dbReference type="Pfam" id="PF00883">
    <property type="entry name" value="Peptidase_M17"/>
    <property type="match status" value="1"/>
</dbReference>
<dbReference type="InterPro" id="IPR011356">
    <property type="entry name" value="Leucine_aapep/pepB"/>
</dbReference>
<feature type="binding site" evidence="8">
    <location>
        <position position="254"/>
    </location>
    <ligand>
        <name>Mn(2+)</name>
        <dbReference type="ChEBI" id="CHEBI:29035"/>
        <label>1</label>
    </ligand>
</feature>
<accession>A0A1H1PTR1</accession>
<dbReference type="STRING" id="630515.SAMN04489812_1019"/>
<comment type="cofactor">
    <cofactor evidence="8">
        <name>Mn(2+)</name>
        <dbReference type="ChEBI" id="CHEBI:29035"/>
    </cofactor>
    <text evidence="8">Binds 2 manganese ions per subunit.</text>
</comment>
<dbReference type="HAMAP" id="MF_00181">
    <property type="entry name" value="Cytosol_peptidase_M17"/>
    <property type="match status" value="1"/>
</dbReference>
<dbReference type="PANTHER" id="PTHR11963">
    <property type="entry name" value="LEUCINE AMINOPEPTIDASE-RELATED"/>
    <property type="match status" value="1"/>
</dbReference>
<dbReference type="Gene3D" id="3.40.630.10">
    <property type="entry name" value="Zn peptidases"/>
    <property type="match status" value="1"/>
</dbReference>
<feature type="binding site" evidence="8">
    <location>
        <position position="272"/>
    </location>
    <ligand>
        <name>Mn(2+)</name>
        <dbReference type="ChEBI" id="CHEBI:29035"/>
        <label>2</label>
    </ligand>
</feature>
<feature type="active site" evidence="8">
    <location>
        <position position="261"/>
    </location>
</feature>
<sequence>MLIAGFAAGDVIGLPDPVRTAVKKKYGSGPSELATSFGATGKALSSTVLPAAGRTTVVLVGLGDKPVAEITDEELRAAAGVGVRTATGLSALKNSTGGSVAVSFDRTEPTAVRAIAEGALLGSYTFRPISTGDAAEQKIAGIAVLSKSSGKAQLAAVDTAAIVAQAVVANRDWVNQPANLLYPESFADEAKAHLGRSKVTVEVLDDKALARGGYGGLLAVGGGSERPPRLVRLSYAPRGAKFHLGLVGKGITFDSGGLDIKTQAGMYTMKSDMSGAGAVFAAVKAIADLGLKIKITAYGALAENMPSGSAYRPSDVLTMYGGTTVENVNTDAEGRLVMADALARLSSEDNPDLIIDVATLTGACVVALGEHTGGVLSNDDETATEVLAAASDAGERFWQLPIVEESRGYLDSEVADLKSGRTGSGGALTAAAFLREFVADIPWAHLDIAGPSFNSGSATGYIAPGGTGIGVRTLIEVARRHAS</sequence>
<evidence type="ECO:0000256" key="8">
    <source>
        <dbReference type="HAMAP-Rule" id="MF_00181"/>
    </source>
</evidence>
<dbReference type="Proteomes" id="UP000199103">
    <property type="component" value="Chromosome I"/>
</dbReference>
<name>A0A1H1PTR1_9ACTN</name>
<feature type="domain" description="Cytosol aminopeptidase" evidence="9">
    <location>
        <begin position="329"/>
        <end position="336"/>
    </location>
</feature>
<dbReference type="CDD" id="cd00433">
    <property type="entry name" value="Peptidase_M17"/>
    <property type="match status" value="1"/>
</dbReference>
<evidence type="ECO:0000256" key="4">
    <source>
        <dbReference type="ARBA" id="ARBA00022438"/>
    </source>
</evidence>
<protein>
    <recommendedName>
        <fullName evidence="8">Probable cytosol aminopeptidase</fullName>
        <ecNumber evidence="8">3.4.11.1</ecNumber>
    </recommendedName>
    <alternativeName>
        <fullName evidence="8">Leucine aminopeptidase</fullName>
        <shortName evidence="8">LAP</shortName>
        <ecNumber evidence="8">3.4.11.10</ecNumber>
    </alternativeName>
    <alternativeName>
        <fullName evidence="8">Leucyl aminopeptidase</fullName>
    </alternativeName>
</protein>
<dbReference type="PROSITE" id="PS00631">
    <property type="entry name" value="CYTOSOL_AP"/>
    <property type="match status" value="1"/>
</dbReference>
<keyword evidence="4 8" id="KW-0031">Aminopeptidase</keyword>
<dbReference type="NCBIfam" id="NF002073">
    <property type="entry name" value="PRK00913.1-2"/>
    <property type="match status" value="1"/>
</dbReference>
<evidence type="ECO:0000313" key="10">
    <source>
        <dbReference type="EMBL" id="SDS14550.1"/>
    </source>
</evidence>
<dbReference type="SUPFAM" id="SSF52949">
    <property type="entry name" value="Macro domain-like"/>
    <property type="match status" value="1"/>
</dbReference>
<keyword evidence="11" id="KW-1185">Reference proteome</keyword>
<proteinExistence type="inferred from homology"/>